<comment type="caution">
    <text evidence="2">The sequence shown here is derived from an EMBL/GenBank/DDBJ whole genome shotgun (WGS) entry which is preliminary data.</text>
</comment>
<reference evidence="2" key="1">
    <citation type="submission" date="2021-06" db="EMBL/GenBank/DDBJ databases">
        <title>Halomicroarcula sp. F24A a new haloarchaeum isolated from saline soil.</title>
        <authorList>
            <person name="Duran-Viseras A."/>
            <person name="Sanchez-Porro C."/>
            <person name="Ventosa A."/>
        </authorList>
    </citation>
    <scope>NUCLEOTIDE SEQUENCE</scope>
    <source>
        <strain evidence="2">F24A</strain>
    </source>
</reference>
<dbReference type="RefSeq" id="WP_220589981.1">
    <property type="nucleotide sequence ID" value="NZ_RKLQ01000005.1"/>
</dbReference>
<protein>
    <submittedName>
        <fullName evidence="2">Uncharacterized protein</fullName>
    </submittedName>
</protein>
<gene>
    <name evidence="2" type="ORF">EGD98_19285</name>
</gene>
<name>A0A8J7YGW9_9EURY</name>
<dbReference type="EMBL" id="RKLQ01000005">
    <property type="protein sequence ID" value="MBX0305790.1"/>
    <property type="molecule type" value="Genomic_DNA"/>
</dbReference>
<sequence length="120" mass="13054">MTNFTIGRWLLVALALVGLALAPGLGSAHGNDTTADDAHPYDETDDDWPTWMEDHMTDHMGPGAVEWMENHMGVTVSEMARDHDDDHSGTYGQDHAGDHHGPFGQGQTDDHRGTHGQGHC</sequence>
<dbReference type="Proteomes" id="UP000783863">
    <property type="component" value="Unassembled WGS sequence"/>
</dbReference>
<evidence type="ECO:0000313" key="3">
    <source>
        <dbReference type="Proteomes" id="UP000783863"/>
    </source>
</evidence>
<feature type="region of interest" description="Disordered" evidence="1">
    <location>
        <begin position="28"/>
        <end position="120"/>
    </location>
</feature>
<evidence type="ECO:0000256" key="1">
    <source>
        <dbReference type="SAM" id="MobiDB-lite"/>
    </source>
</evidence>
<keyword evidence="3" id="KW-1185">Reference proteome</keyword>
<organism evidence="2 3">
    <name type="scientific">Haloarcula salinisoli</name>
    <dbReference type="NCBI Taxonomy" id="2487746"/>
    <lineage>
        <taxon>Archaea</taxon>
        <taxon>Methanobacteriati</taxon>
        <taxon>Methanobacteriota</taxon>
        <taxon>Stenosarchaea group</taxon>
        <taxon>Halobacteria</taxon>
        <taxon>Halobacteriales</taxon>
        <taxon>Haloarculaceae</taxon>
        <taxon>Haloarcula</taxon>
    </lineage>
</organism>
<feature type="compositionally biased region" description="Basic and acidic residues" evidence="1">
    <location>
        <begin position="79"/>
        <end position="88"/>
    </location>
</feature>
<dbReference type="AlphaFoldDB" id="A0A8J7YGW9"/>
<proteinExistence type="predicted"/>
<accession>A0A8J7YGW9</accession>
<evidence type="ECO:0000313" key="2">
    <source>
        <dbReference type="EMBL" id="MBX0305790.1"/>
    </source>
</evidence>